<dbReference type="InterPro" id="IPR052342">
    <property type="entry name" value="MCH/BMMD"/>
</dbReference>
<dbReference type="PANTHER" id="PTHR43664">
    <property type="entry name" value="MONOAMINE OXIDASE-RELATED"/>
    <property type="match status" value="1"/>
</dbReference>
<accession>A0A4U1MAA8</accession>
<name>A0A4U1MAA8_9BACL</name>
<evidence type="ECO:0000313" key="2">
    <source>
        <dbReference type="EMBL" id="TKD67899.1"/>
    </source>
</evidence>
<reference evidence="2 3" key="1">
    <citation type="submission" date="2019-04" db="EMBL/GenBank/DDBJ databases">
        <title>Genome sequence of Bacillus hwajinpoensis strain Y2.</title>
        <authorList>
            <person name="Fair J.L."/>
            <person name="Maclea K.S."/>
        </authorList>
    </citation>
    <scope>NUCLEOTIDE SEQUENCE [LARGE SCALE GENOMIC DNA]</scope>
    <source>
        <strain evidence="2 3">Y2</strain>
    </source>
</reference>
<dbReference type="PANTHER" id="PTHR43664:SF1">
    <property type="entry name" value="BETA-METHYLMALYL-COA DEHYDRATASE"/>
    <property type="match status" value="1"/>
</dbReference>
<protein>
    <submittedName>
        <fullName evidence="2">Enoyl-CoA hydratase</fullName>
    </submittedName>
</protein>
<dbReference type="OrthoDB" id="2691304at2"/>
<organism evidence="2 3">
    <name type="scientific">Guptibacillus hwajinpoensis</name>
    <dbReference type="NCBI Taxonomy" id="208199"/>
    <lineage>
        <taxon>Bacteria</taxon>
        <taxon>Bacillati</taxon>
        <taxon>Bacillota</taxon>
        <taxon>Bacilli</taxon>
        <taxon>Bacillales</taxon>
        <taxon>Guptibacillaceae</taxon>
        <taxon>Guptibacillus</taxon>
    </lineage>
</organism>
<evidence type="ECO:0000259" key="1">
    <source>
        <dbReference type="Pfam" id="PF01575"/>
    </source>
</evidence>
<dbReference type="InterPro" id="IPR002539">
    <property type="entry name" value="MaoC-like_dom"/>
</dbReference>
<dbReference type="Pfam" id="PF01575">
    <property type="entry name" value="MaoC_dehydratas"/>
    <property type="match status" value="1"/>
</dbReference>
<evidence type="ECO:0000313" key="3">
    <source>
        <dbReference type="Proteomes" id="UP000310541"/>
    </source>
</evidence>
<dbReference type="Gene3D" id="3.10.129.10">
    <property type="entry name" value="Hotdog Thioesterase"/>
    <property type="match status" value="1"/>
</dbReference>
<dbReference type="AlphaFoldDB" id="A0A4U1MAA8"/>
<dbReference type="EMBL" id="SWFM01000007">
    <property type="protein sequence ID" value="TKD67899.1"/>
    <property type="molecule type" value="Genomic_DNA"/>
</dbReference>
<proteinExistence type="predicted"/>
<comment type="caution">
    <text evidence="2">The sequence shown here is derived from an EMBL/GenBank/DDBJ whole genome shotgun (WGS) entry which is preliminary data.</text>
</comment>
<feature type="domain" description="MaoC-like" evidence="1">
    <location>
        <begin position="22"/>
        <end position="129"/>
    </location>
</feature>
<dbReference type="RefSeq" id="WP_136948497.1">
    <property type="nucleotide sequence ID" value="NZ_SWFM01000007.1"/>
</dbReference>
<dbReference type="SUPFAM" id="SSF54637">
    <property type="entry name" value="Thioesterase/thiol ester dehydrase-isomerase"/>
    <property type="match status" value="1"/>
</dbReference>
<sequence length="159" mass="17871">MLLGKKRKIGRMIEEITAGEKLEVTEKIEDRDLLLYLGLSNDNNPLFIQHDYASMTPFKKPIVPQIMLLAIVTGAISKYLPGPGSSIKKNEVTYDNPVYHYETVHFQFEVIEVSREAHEVIIHVAGTNEAGDSVLEGKFTVCPPYPVKSLTQTTSFDNF</sequence>
<dbReference type="InterPro" id="IPR029069">
    <property type="entry name" value="HotDog_dom_sf"/>
</dbReference>
<gene>
    <name evidence="2" type="ORF">FBF83_17775</name>
</gene>
<dbReference type="Proteomes" id="UP000310541">
    <property type="component" value="Unassembled WGS sequence"/>
</dbReference>